<gene>
    <name evidence="1" type="ORF">PC117_g22042</name>
</gene>
<dbReference type="AlphaFoldDB" id="A0A8T1JVA7"/>
<dbReference type="EMBL" id="RCMK01001171">
    <property type="protein sequence ID" value="KAG2900129.1"/>
    <property type="molecule type" value="Genomic_DNA"/>
</dbReference>
<evidence type="ECO:0000313" key="2">
    <source>
        <dbReference type="Proteomes" id="UP000736787"/>
    </source>
</evidence>
<reference evidence="1" key="1">
    <citation type="submission" date="2018-10" db="EMBL/GenBank/DDBJ databases">
        <title>Effector identification in a new, highly contiguous assembly of the strawberry crown rot pathogen Phytophthora cactorum.</title>
        <authorList>
            <person name="Armitage A.D."/>
            <person name="Nellist C.F."/>
            <person name="Bates H."/>
            <person name="Vickerstaff R.J."/>
            <person name="Harrison R.J."/>
        </authorList>
    </citation>
    <scope>NUCLEOTIDE SEQUENCE</scope>
    <source>
        <strain evidence="1">4040</strain>
    </source>
</reference>
<organism evidence="1 2">
    <name type="scientific">Phytophthora cactorum</name>
    <dbReference type="NCBI Taxonomy" id="29920"/>
    <lineage>
        <taxon>Eukaryota</taxon>
        <taxon>Sar</taxon>
        <taxon>Stramenopiles</taxon>
        <taxon>Oomycota</taxon>
        <taxon>Peronosporomycetes</taxon>
        <taxon>Peronosporales</taxon>
        <taxon>Peronosporaceae</taxon>
        <taxon>Phytophthora</taxon>
    </lineage>
</organism>
<sequence>MSSSSSEESDKLTASSSKRVCFRCRSASNSRVNAIPAAALRLSTPAVFDLQTVFGEAAVRVRVELPAATRFVDVGTTRRGWSEEMTP</sequence>
<protein>
    <submittedName>
        <fullName evidence="1">Uncharacterized protein</fullName>
    </submittedName>
</protein>
<evidence type="ECO:0000313" key="1">
    <source>
        <dbReference type="EMBL" id="KAG2900129.1"/>
    </source>
</evidence>
<accession>A0A8T1JVA7</accession>
<proteinExistence type="predicted"/>
<name>A0A8T1JVA7_9STRA</name>
<comment type="caution">
    <text evidence="1">The sequence shown here is derived from an EMBL/GenBank/DDBJ whole genome shotgun (WGS) entry which is preliminary data.</text>
</comment>
<dbReference type="Proteomes" id="UP000736787">
    <property type="component" value="Unassembled WGS sequence"/>
</dbReference>